<feature type="active site" evidence="2">
    <location>
        <position position="277"/>
    </location>
</feature>
<evidence type="ECO:0000313" key="6">
    <source>
        <dbReference type="Proteomes" id="UP000039046"/>
    </source>
</evidence>
<dbReference type="GO" id="GO:0000324">
    <property type="term" value="C:fungal-type vacuole"/>
    <property type="evidence" value="ECO:0007669"/>
    <property type="project" value="TreeGrafter"/>
</dbReference>
<accession>A0A0A1TAH3</accession>
<dbReference type="Pfam" id="PF00026">
    <property type="entry name" value="Asp"/>
    <property type="match status" value="1"/>
</dbReference>
<dbReference type="PANTHER" id="PTHR47966">
    <property type="entry name" value="BETA-SITE APP-CLEAVING ENZYME, ISOFORM A-RELATED"/>
    <property type="match status" value="1"/>
</dbReference>
<dbReference type="CDD" id="cd05471">
    <property type="entry name" value="pepsin_like"/>
    <property type="match status" value="1"/>
</dbReference>
<name>A0A0A1TAH3_9HYPO</name>
<evidence type="ECO:0000256" key="3">
    <source>
        <dbReference type="SAM" id="SignalP"/>
    </source>
</evidence>
<dbReference type="AlphaFoldDB" id="A0A0A1TAH3"/>
<protein>
    <recommendedName>
        <fullName evidence="4">Peptidase A1 domain-containing protein</fullName>
    </recommendedName>
</protein>
<feature type="domain" description="Peptidase A1" evidence="4">
    <location>
        <begin position="67"/>
        <end position="393"/>
    </location>
</feature>
<sequence length="397" mass="42418">MKTCSGAAMLVAFLAICDAAFVTLPIHSRKNPLKSPEHLARLQVAAEVNGVSVPVKDWIAHTADLQWYTTVKVGTPPQNFDVIFDTGSFDMFIASKECTTCGHARTFDSSQSSTFSQEPNQPQSFTYGTGVDSTSLPPQGEGVGGTIVTDRVDIANLTVPSQQFLLCDRYDEFLADVPFDGVMGIGLVNQTGLPSGKPWYWQLYYSGQIQSPVFSFYYPPGRATGAEMTLGGVNPARYTGDITYIDLTDGGQFDVGVPASYFGGKQSVIPATGAILDSGTPFFTASASTVKDIYAALGSQFKQLDQGGSWGAPCDVIDSLAVEMTFTLGSGSNTFNATMPKEAFNLGPYPGQQGMCQGVFSALEAGGSLILGAPLLDRYYTVWDGLNYKMGFAQAKF</sequence>
<dbReference type="InterPro" id="IPR001461">
    <property type="entry name" value="Aspartic_peptidase_A1"/>
</dbReference>
<reference evidence="5 6" key="1">
    <citation type="journal article" date="2015" name="Genome Announc.">
        <title>Draft Genome Sequence and Gene Annotation of the Entomopathogenic Fungus Verticillium hemipterigenum.</title>
        <authorList>
            <person name="Horn F."/>
            <person name="Habel A."/>
            <person name="Scharf D.H."/>
            <person name="Dworschak J."/>
            <person name="Brakhage A.A."/>
            <person name="Guthke R."/>
            <person name="Hertweck C."/>
            <person name="Linde J."/>
        </authorList>
    </citation>
    <scope>NUCLEOTIDE SEQUENCE [LARGE SCALE GENOMIC DNA]</scope>
</reference>
<dbReference type="GO" id="GO:0004190">
    <property type="term" value="F:aspartic-type endopeptidase activity"/>
    <property type="evidence" value="ECO:0007669"/>
    <property type="project" value="InterPro"/>
</dbReference>
<feature type="signal peptide" evidence="3">
    <location>
        <begin position="1"/>
        <end position="19"/>
    </location>
</feature>
<dbReference type="InterPro" id="IPR034164">
    <property type="entry name" value="Pepsin-like_dom"/>
</dbReference>
<dbReference type="InterPro" id="IPR021109">
    <property type="entry name" value="Peptidase_aspartic_dom_sf"/>
</dbReference>
<keyword evidence="3" id="KW-0732">Signal</keyword>
<gene>
    <name evidence="5" type="ORF">VHEMI02448</name>
</gene>
<dbReference type="InterPro" id="IPR033121">
    <property type="entry name" value="PEPTIDASE_A1"/>
</dbReference>
<evidence type="ECO:0000256" key="1">
    <source>
        <dbReference type="ARBA" id="ARBA00007447"/>
    </source>
</evidence>
<dbReference type="Gene3D" id="2.40.70.10">
    <property type="entry name" value="Acid Proteases"/>
    <property type="match status" value="2"/>
</dbReference>
<evidence type="ECO:0000313" key="5">
    <source>
        <dbReference type="EMBL" id="CEJ82379.1"/>
    </source>
</evidence>
<evidence type="ECO:0000259" key="4">
    <source>
        <dbReference type="PROSITE" id="PS51767"/>
    </source>
</evidence>
<proteinExistence type="inferred from homology"/>
<dbReference type="HOGENOM" id="CLU_013253_1_0_1"/>
<comment type="similarity">
    <text evidence="1">Belongs to the peptidase A1 family.</text>
</comment>
<dbReference type="PRINTS" id="PR00792">
    <property type="entry name" value="PEPSIN"/>
</dbReference>
<dbReference type="PANTHER" id="PTHR47966:SF51">
    <property type="entry name" value="BETA-SITE APP-CLEAVING ENZYME, ISOFORM A-RELATED"/>
    <property type="match status" value="1"/>
</dbReference>
<dbReference type="PROSITE" id="PS51767">
    <property type="entry name" value="PEPTIDASE_A1"/>
    <property type="match status" value="1"/>
</dbReference>
<evidence type="ECO:0000256" key="2">
    <source>
        <dbReference type="PIRSR" id="PIRSR601461-1"/>
    </source>
</evidence>
<dbReference type="OrthoDB" id="771136at2759"/>
<feature type="chain" id="PRO_5001979099" description="Peptidase A1 domain-containing protein" evidence="3">
    <location>
        <begin position="20"/>
        <end position="397"/>
    </location>
</feature>
<dbReference type="SUPFAM" id="SSF50630">
    <property type="entry name" value="Acid proteases"/>
    <property type="match status" value="1"/>
</dbReference>
<dbReference type="Proteomes" id="UP000039046">
    <property type="component" value="Unassembled WGS sequence"/>
</dbReference>
<feature type="active site" evidence="2">
    <location>
        <position position="85"/>
    </location>
</feature>
<dbReference type="STRING" id="1531966.A0A0A1TAH3"/>
<keyword evidence="6" id="KW-1185">Reference proteome</keyword>
<dbReference type="EMBL" id="CDHN01000001">
    <property type="protein sequence ID" value="CEJ82379.1"/>
    <property type="molecule type" value="Genomic_DNA"/>
</dbReference>
<organism evidence="5 6">
    <name type="scientific">[Torrubiella] hemipterigena</name>
    <dbReference type="NCBI Taxonomy" id="1531966"/>
    <lineage>
        <taxon>Eukaryota</taxon>
        <taxon>Fungi</taxon>
        <taxon>Dikarya</taxon>
        <taxon>Ascomycota</taxon>
        <taxon>Pezizomycotina</taxon>
        <taxon>Sordariomycetes</taxon>
        <taxon>Hypocreomycetidae</taxon>
        <taxon>Hypocreales</taxon>
        <taxon>Clavicipitaceae</taxon>
        <taxon>Clavicipitaceae incertae sedis</taxon>
        <taxon>'Torrubiella' clade</taxon>
    </lineage>
</organism>
<dbReference type="GO" id="GO:0006508">
    <property type="term" value="P:proteolysis"/>
    <property type="evidence" value="ECO:0007669"/>
    <property type="project" value="InterPro"/>
</dbReference>